<keyword evidence="3" id="KW-0677">Repeat</keyword>
<evidence type="ECO:0000313" key="9">
    <source>
        <dbReference type="WBParaSite" id="HPBE_0002580801-mRNA-1"/>
    </source>
</evidence>
<dbReference type="InterPro" id="IPR014743">
    <property type="entry name" value="Cl-channel_core"/>
</dbReference>
<dbReference type="OrthoDB" id="4564at2759"/>
<evidence type="ECO:0000256" key="6">
    <source>
        <dbReference type="SAM" id="Phobius"/>
    </source>
</evidence>
<dbReference type="EMBL" id="UZAH01038634">
    <property type="protein sequence ID" value="VDP54020.1"/>
    <property type="molecule type" value="Genomic_DNA"/>
</dbReference>
<evidence type="ECO:0000313" key="7">
    <source>
        <dbReference type="EMBL" id="VDP54020.1"/>
    </source>
</evidence>
<dbReference type="InterPro" id="IPR050970">
    <property type="entry name" value="Cl_channel_volt-gated"/>
</dbReference>
<dbReference type="InterPro" id="IPR001807">
    <property type="entry name" value="ClC"/>
</dbReference>
<dbReference type="PANTHER" id="PTHR45720:SF13">
    <property type="entry name" value="CHLORIDE CHANNEL PROTEIN"/>
    <property type="match status" value="1"/>
</dbReference>
<evidence type="ECO:0000256" key="3">
    <source>
        <dbReference type="ARBA" id="ARBA00022737"/>
    </source>
</evidence>
<feature type="transmembrane region" description="Helical" evidence="6">
    <location>
        <begin position="190"/>
        <end position="210"/>
    </location>
</feature>
<organism evidence="8 9">
    <name type="scientific">Heligmosomoides polygyrus</name>
    <name type="common">Parasitic roundworm</name>
    <dbReference type="NCBI Taxonomy" id="6339"/>
    <lineage>
        <taxon>Eukaryota</taxon>
        <taxon>Metazoa</taxon>
        <taxon>Ecdysozoa</taxon>
        <taxon>Nematoda</taxon>
        <taxon>Chromadorea</taxon>
        <taxon>Rhabditida</taxon>
        <taxon>Rhabditina</taxon>
        <taxon>Rhabditomorpha</taxon>
        <taxon>Strongyloidea</taxon>
        <taxon>Heligmosomidae</taxon>
        <taxon>Heligmosomoides</taxon>
    </lineage>
</organism>
<dbReference type="Proteomes" id="UP000050761">
    <property type="component" value="Unassembled WGS sequence"/>
</dbReference>
<reference evidence="9" key="2">
    <citation type="submission" date="2019-09" db="UniProtKB">
        <authorList>
            <consortium name="WormBaseParasite"/>
        </authorList>
    </citation>
    <scope>IDENTIFICATION</scope>
</reference>
<evidence type="ECO:0000313" key="8">
    <source>
        <dbReference type="Proteomes" id="UP000050761"/>
    </source>
</evidence>
<evidence type="ECO:0000256" key="5">
    <source>
        <dbReference type="ARBA" id="ARBA00023136"/>
    </source>
</evidence>
<dbReference type="Gene3D" id="1.10.3080.10">
    <property type="entry name" value="Clc chloride channel"/>
    <property type="match status" value="1"/>
</dbReference>
<evidence type="ECO:0000256" key="2">
    <source>
        <dbReference type="ARBA" id="ARBA00022692"/>
    </source>
</evidence>
<dbReference type="GO" id="GO:0005247">
    <property type="term" value="F:voltage-gated chloride channel activity"/>
    <property type="evidence" value="ECO:0007669"/>
    <property type="project" value="TreeGrafter"/>
</dbReference>
<keyword evidence="8" id="KW-1185">Reference proteome</keyword>
<dbReference type="PANTHER" id="PTHR45720">
    <property type="entry name" value="CHLORIDE CHANNEL PROTEIN 2"/>
    <property type="match status" value="1"/>
</dbReference>
<keyword evidence="2 6" id="KW-0812">Transmembrane</keyword>
<name>A0A183GSY8_HELPZ</name>
<keyword evidence="5 6" id="KW-0472">Membrane</keyword>
<gene>
    <name evidence="7" type="ORF">HPBE_LOCUS25807</name>
</gene>
<dbReference type="Pfam" id="PF00654">
    <property type="entry name" value="Voltage_CLC"/>
    <property type="match status" value="1"/>
</dbReference>
<comment type="subcellular location">
    <subcellularLocation>
        <location evidence="1">Membrane</location>
        <topology evidence="1">Multi-pass membrane protein</topology>
    </subcellularLocation>
</comment>
<feature type="transmembrane region" description="Helical" evidence="6">
    <location>
        <begin position="74"/>
        <end position="97"/>
    </location>
</feature>
<evidence type="ECO:0000256" key="4">
    <source>
        <dbReference type="ARBA" id="ARBA00022989"/>
    </source>
</evidence>
<dbReference type="GO" id="GO:0005886">
    <property type="term" value="C:plasma membrane"/>
    <property type="evidence" value="ECO:0007669"/>
    <property type="project" value="TreeGrafter"/>
</dbReference>
<evidence type="ECO:0000256" key="1">
    <source>
        <dbReference type="ARBA" id="ARBA00004141"/>
    </source>
</evidence>
<dbReference type="AlphaFoldDB" id="A0A183GSY8"/>
<dbReference type="PRINTS" id="PR00762">
    <property type="entry name" value="CLCHANNEL"/>
</dbReference>
<accession>A0A3P8EGX8</accession>
<accession>A0A183GSY8</accession>
<reference evidence="7 8" key="1">
    <citation type="submission" date="2018-11" db="EMBL/GenBank/DDBJ databases">
        <authorList>
            <consortium name="Pathogen Informatics"/>
        </authorList>
    </citation>
    <scope>NUCLEOTIDE SEQUENCE [LARGE SCALE GENOMIC DNA]</scope>
</reference>
<protein>
    <submittedName>
        <fullName evidence="9">Chloride channel protein</fullName>
    </submittedName>
</protein>
<feature type="transmembrane region" description="Helical" evidence="6">
    <location>
        <begin position="148"/>
        <end position="169"/>
    </location>
</feature>
<sequence>MKTIIRGVVLKDYLTTRTLVSKVFGVAMSLGSGVPIGKMGPFVHIASVVANQLSRIASRFDPAFKSETRRAECLAAACAVGVACTFSAPVGVTTMYFSVRSYWRGFFAACCGAITIRLLRGFVVQTEVTVNAFFQTSFAPDAFVVNEIPLFILLGIICGVMGAMYISLYRTVVLFLRKNKYAKKVFQQHWIVYPIFVSLVYSTISFPHGLGRFSTGRVGLRFSFFRSGLRIK</sequence>
<dbReference type="SUPFAM" id="SSF81340">
    <property type="entry name" value="Clc chloride channel"/>
    <property type="match status" value="1"/>
</dbReference>
<keyword evidence="4 6" id="KW-1133">Transmembrane helix</keyword>
<proteinExistence type="predicted"/>
<dbReference type="WBParaSite" id="HPBE_0002580801-mRNA-1">
    <property type="protein sequence ID" value="HPBE_0002580801-mRNA-1"/>
    <property type="gene ID" value="HPBE_0002580801"/>
</dbReference>